<dbReference type="Proteomes" id="UP000002493">
    <property type="component" value="Chromosome 1"/>
</dbReference>
<evidence type="ECO:0000313" key="2">
    <source>
        <dbReference type="Proteomes" id="UP000002493"/>
    </source>
</evidence>
<organism evidence="1 2">
    <name type="scientific">Vibrio parahaemolyticus serotype O3:K6 (strain RIMD 2210633)</name>
    <dbReference type="NCBI Taxonomy" id="223926"/>
    <lineage>
        <taxon>Bacteria</taxon>
        <taxon>Pseudomonadati</taxon>
        <taxon>Pseudomonadota</taxon>
        <taxon>Gammaproteobacteria</taxon>
        <taxon>Vibrionales</taxon>
        <taxon>Vibrionaceae</taxon>
        <taxon>Vibrio</taxon>
    </lineage>
</organism>
<gene>
    <name evidence="1" type="ordered locus">VP1075</name>
</gene>
<proteinExistence type="predicted"/>
<protein>
    <submittedName>
        <fullName evidence="1">Uncharacterized protein</fullName>
    </submittedName>
</protein>
<sequence>MMSDWFIVGSILIGLCFFLKKSSEEEHRRGNENQLAILKRTAELNEKEHGSHSVLTSEAQVKLSVDEILGRAKRGLIVLANTAEYNAYEEAKFYQEHRQGCFELLLSIAIQDKHGRYAESEVMEKFVDAANKQAMKTERMFVQAGIPRSCSDWEDSGRFIFFQVALIFCAFRTDCNESFANALNTQLEKPIFHRFWEEGEELFQDESMP</sequence>
<dbReference type="HOGENOM" id="CLU_1314959_0_0_6"/>
<dbReference type="GeneID" id="71764955"/>
<evidence type="ECO:0000313" key="1">
    <source>
        <dbReference type="EMBL" id="BAC59338.1"/>
    </source>
</evidence>
<name>Q87QS4_VIBPA</name>
<dbReference type="EMBL" id="BA000031">
    <property type="protein sequence ID" value="BAC59338.1"/>
    <property type="molecule type" value="Genomic_DNA"/>
</dbReference>
<dbReference type="KEGG" id="vpa:VP1075"/>
<dbReference type="RefSeq" id="WP_011105774.1">
    <property type="nucleotide sequence ID" value="NC_004603.1"/>
</dbReference>
<accession>Q87QS4</accession>
<reference evidence="1 2" key="1">
    <citation type="journal article" date="2003" name="Lancet">
        <title>Genome sequence of Vibrio parahaemolyticus: a pathogenic mechanism distinct from that of V. cholerae.</title>
        <authorList>
            <person name="Makino K."/>
            <person name="Oshima K."/>
            <person name="Kurokawa K."/>
            <person name="Yokoyama K."/>
            <person name="Uda T."/>
            <person name="Tagomori K."/>
            <person name="Iijima Y."/>
            <person name="Najima M."/>
            <person name="Nakano M."/>
            <person name="Yamashita A."/>
            <person name="Kubota Y."/>
            <person name="Kimura S."/>
            <person name="Yasunaga T."/>
            <person name="Honda T."/>
            <person name="Shinagawa H."/>
            <person name="Hattori M."/>
            <person name="Iida T."/>
        </authorList>
    </citation>
    <scope>NUCLEOTIDE SEQUENCE [LARGE SCALE GENOMIC DNA]</scope>
    <source>
        <strain evidence="2">RIMD 2210633</strain>
    </source>
</reference>
<dbReference type="AlphaFoldDB" id="Q87QS4"/>